<keyword evidence="9" id="KW-1185">Reference proteome</keyword>
<evidence type="ECO:0000256" key="1">
    <source>
        <dbReference type="ARBA" id="ARBA00004141"/>
    </source>
</evidence>
<keyword evidence="4 6" id="KW-1133">Transmembrane helix</keyword>
<name>U7URC7_9FIRM</name>
<evidence type="ECO:0000259" key="7">
    <source>
        <dbReference type="Pfam" id="PF00892"/>
    </source>
</evidence>
<evidence type="ECO:0000313" key="9">
    <source>
        <dbReference type="Proteomes" id="UP000017090"/>
    </source>
</evidence>
<dbReference type="PATRIC" id="fig|1111454.3.peg.320"/>
<feature type="transmembrane region" description="Helical" evidence="6">
    <location>
        <begin position="65"/>
        <end position="83"/>
    </location>
</feature>
<comment type="caution">
    <text evidence="8">The sequence shown here is derived from an EMBL/GenBank/DDBJ whole genome shotgun (WGS) entry which is preliminary data.</text>
</comment>
<feature type="transmembrane region" description="Helical" evidence="6">
    <location>
        <begin position="177"/>
        <end position="198"/>
    </location>
</feature>
<evidence type="ECO:0000256" key="3">
    <source>
        <dbReference type="ARBA" id="ARBA00022692"/>
    </source>
</evidence>
<sequence>MNKGVVYSVLAALAFSLQNVIVKELSVTMGTGEIAFFRGFLSALLLIGIMKAQHIHLSHEDRPALVFRGIAGGIGMVCIFYGLRGMPLADVSILSQLSAFFVMIFAVVFLKESLPKGAVIPLFVIIFGACLVVRPWNFSSFNSYSLFVLAQAVFAAAAYTTVSKLTRSGRHHQDEIVLYFLVCAAISGLALMGTDFIMPDGREWFLYVLLGIITIAAQIWMTDSYTYGNPVVVSFVAYIGVFFNALWGFVIFDEMLTLLTLSGGLLIIGGSMYLTKLKHDRVVRLSAVRSRTEKK</sequence>
<evidence type="ECO:0000256" key="6">
    <source>
        <dbReference type="SAM" id="Phobius"/>
    </source>
</evidence>
<feature type="domain" description="EamA" evidence="7">
    <location>
        <begin position="147"/>
        <end position="274"/>
    </location>
</feature>
<keyword evidence="5 6" id="KW-0472">Membrane</keyword>
<feature type="transmembrane region" description="Helical" evidence="6">
    <location>
        <begin position="258"/>
        <end position="275"/>
    </location>
</feature>
<reference evidence="8 9" key="1">
    <citation type="submission" date="2013-09" db="EMBL/GenBank/DDBJ databases">
        <authorList>
            <person name="Durkin A.S."/>
            <person name="Haft D.R."/>
            <person name="McCorrison J."/>
            <person name="Torralba M."/>
            <person name="Gillis M."/>
            <person name="Haft D.H."/>
            <person name="Methe B."/>
            <person name="Sutton G."/>
            <person name="Nelson K.E."/>
        </authorList>
    </citation>
    <scope>NUCLEOTIDE SEQUENCE [LARGE SCALE GENOMIC DNA]</scope>
    <source>
        <strain evidence="8 9">BV3C16-1</strain>
    </source>
</reference>
<dbReference type="GO" id="GO:0016020">
    <property type="term" value="C:membrane"/>
    <property type="evidence" value="ECO:0007669"/>
    <property type="project" value="UniProtKB-SubCell"/>
</dbReference>
<comment type="similarity">
    <text evidence="2">Belongs to the EamA transporter family.</text>
</comment>
<feature type="transmembrane region" description="Helical" evidence="6">
    <location>
        <begin position="117"/>
        <end position="138"/>
    </location>
</feature>
<evidence type="ECO:0000256" key="5">
    <source>
        <dbReference type="ARBA" id="ARBA00023136"/>
    </source>
</evidence>
<gene>
    <name evidence="8" type="ORF">HMPREF1250_1986</name>
</gene>
<protein>
    <submittedName>
        <fullName evidence="8">EamA-like transporter family protein</fullName>
    </submittedName>
</protein>
<dbReference type="STRING" id="1111454.HMPREF1250_1986"/>
<comment type="subcellular location">
    <subcellularLocation>
        <location evidence="1">Membrane</location>
        <topology evidence="1">Multi-pass membrane protein</topology>
    </subcellularLocation>
</comment>
<dbReference type="PANTHER" id="PTHR22911">
    <property type="entry name" value="ACYL-MALONYL CONDENSING ENZYME-RELATED"/>
    <property type="match status" value="1"/>
</dbReference>
<feature type="transmembrane region" description="Helical" evidence="6">
    <location>
        <begin position="144"/>
        <end position="165"/>
    </location>
</feature>
<dbReference type="SUPFAM" id="SSF103481">
    <property type="entry name" value="Multidrug resistance efflux transporter EmrE"/>
    <property type="match status" value="2"/>
</dbReference>
<dbReference type="InterPro" id="IPR000620">
    <property type="entry name" value="EamA_dom"/>
</dbReference>
<keyword evidence="3 6" id="KW-0812">Transmembrane</keyword>
<feature type="transmembrane region" description="Helical" evidence="6">
    <location>
        <begin position="89"/>
        <end position="110"/>
    </location>
</feature>
<dbReference type="InterPro" id="IPR037185">
    <property type="entry name" value="EmrE-like"/>
</dbReference>
<evidence type="ECO:0000256" key="2">
    <source>
        <dbReference type="ARBA" id="ARBA00007362"/>
    </source>
</evidence>
<dbReference type="OrthoDB" id="9813604at2"/>
<feature type="transmembrane region" description="Helical" evidence="6">
    <location>
        <begin position="35"/>
        <end position="53"/>
    </location>
</feature>
<dbReference type="eggNOG" id="COG0697">
    <property type="taxonomic scope" value="Bacteria"/>
</dbReference>
<dbReference type="PANTHER" id="PTHR22911:SF6">
    <property type="entry name" value="SOLUTE CARRIER FAMILY 35 MEMBER G1"/>
    <property type="match status" value="1"/>
</dbReference>
<dbReference type="Proteomes" id="UP000017090">
    <property type="component" value="Unassembled WGS sequence"/>
</dbReference>
<feature type="transmembrane region" description="Helical" evidence="6">
    <location>
        <begin position="232"/>
        <end position="252"/>
    </location>
</feature>
<feature type="domain" description="EamA" evidence="7">
    <location>
        <begin position="3"/>
        <end position="133"/>
    </location>
</feature>
<evidence type="ECO:0000256" key="4">
    <source>
        <dbReference type="ARBA" id="ARBA00022989"/>
    </source>
</evidence>
<proteinExistence type="inferred from homology"/>
<dbReference type="AlphaFoldDB" id="U7URC7"/>
<evidence type="ECO:0000313" key="8">
    <source>
        <dbReference type="EMBL" id="ERT61880.1"/>
    </source>
</evidence>
<dbReference type="Pfam" id="PF00892">
    <property type="entry name" value="EamA"/>
    <property type="match status" value="2"/>
</dbReference>
<dbReference type="RefSeq" id="WP_023052776.1">
    <property type="nucleotide sequence ID" value="NZ_AWXA01000007.1"/>
</dbReference>
<feature type="transmembrane region" description="Helical" evidence="6">
    <location>
        <begin position="204"/>
        <end position="220"/>
    </location>
</feature>
<dbReference type="EMBL" id="AWXA01000007">
    <property type="protein sequence ID" value="ERT61880.1"/>
    <property type="molecule type" value="Genomic_DNA"/>
</dbReference>
<accession>U7URC7</accession>
<organism evidence="8 9">
    <name type="scientific">Megasphaera vaginalis</name>
    <name type="common">ex Srinivasan et al. 2021</name>
    <dbReference type="NCBI Taxonomy" id="1111454"/>
    <lineage>
        <taxon>Bacteria</taxon>
        <taxon>Bacillati</taxon>
        <taxon>Bacillota</taxon>
        <taxon>Negativicutes</taxon>
        <taxon>Veillonellales</taxon>
        <taxon>Veillonellaceae</taxon>
        <taxon>Megasphaera</taxon>
    </lineage>
</organism>